<reference evidence="1 2" key="1">
    <citation type="submission" date="2017-08" db="EMBL/GenBank/DDBJ databases">
        <authorList>
            <person name="de Groot N.N."/>
        </authorList>
    </citation>
    <scope>NUCLEOTIDE SEQUENCE [LARGE SCALE GENOMIC DNA]</scope>
    <source>
        <strain evidence="1 2">JC85</strain>
    </source>
</reference>
<keyword evidence="2" id="KW-1185">Reference proteome</keyword>
<dbReference type="Proteomes" id="UP000219167">
    <property type="component" value="Unassembled WGS sequence"/>
</dbReference>
<dbReference type="Gene3D" id="1.25.40.10">
    <property type="entry name" value="Tetratricopeptide repeat domain"/>
    <property type="match status" value="1"/>
</dbReference>
<dbReference type="InterPro" id="IPR011990">
    <property type="entry name" value="TPR-like_helical_dom_sf"/>
</dbReference>
<evidence type="ECO:0000313" key="1">
    <source>
        <dbReference type="EMBL" id="SOC34798.1"/>
    </source>
</evidence>
<name>A0A285U078_9HYPH</name>
<sequence>MRDVSCMPVMETGIAMRSAILALACVGAAAGSVIGVLRPDVDLFGDTIDMLNQTSSVEQGVPGIAADPRTSRVVEAPVELAQAPVATPPAGTPAAPVEGQSPAAGGEAVVVDESALRYFASKGDKARLEAEIARLRALYPSWTPPRDPLAVPQNADQALERMWQLYSESRYAEVRAAIADRQAREPGWTPPADLLERLALAERRSELVAASDAKKFADVVSLAADAPSLLTCSDVDILWRVAEAFAGTDRRIRARDAYSYILKNCTNQPERIATIQKAAALLDYADMQELLGNEKTLADGTREFESIRDDLARRFVAEGDDDDKLVVGLPYIQRVERLVEREGLASDALLLGWYALRRDDMPTAERWFRKARDIEDTASASQGLALALIDRKAPLEAEAVMYRWYDTSDETKATYLAAVANTLAVEPVVVIASDILQRMATVTLKERDPASGQQFGWYALAFEQPKTAEQWFLSVLNWKPDDEPSAYGLAVSRLRMKDMTGLQAVQALWKGRSERIARVGEPEKRPTVPGLVERTVSPVVGAGAVSATAADEPRVVAYERPVARSEKSARRTVAGCKSTVDPQTLAPAAALSRGWCLMELNRPLEAAASFGVGLRATAEHVRRDAAYGQSLAYIRAGLLKEAAVAATKARQPRERAVELQSAILSDRAVAAFDSGRYRETLLFLDQLAQLRTERQDLMVLRGYAYKSLNRTADARAIFEALAATGQRDAVRALGDMRDQGSRPH</sequence>
<gene>
    <name evidence="1" type="ORF">SAMN05892877_10125</name>
</gene>
<accession>A0A285U078</accession>
<organism evidence="1 2">
    <name type="scientific">Rhizobium subbaraonis</name>
    <dbReference type="NCBI Taxonomy" id="908946"/>
    <lineage>
        <taxon>Bacteria</taxon>
        <taxon>Pseudomonadati</taxon>
        <taxon>Pseudomonadota</taxon>
        <taxon>Alphaproteobacteria</taxon>
        <taxon>Hyphomicrobiales</taxon>
        <taxon>Rhizobiaceae</taxon>
        <taxon>Rhizobium/Agrobacterium group</taxon>
        <taxon>Rhizobium</taxon>
    </lineage>
</organism>
<dbReference type="EMBL" id="OBQD01000001">
    <property type="protein sequence ID" value="SOC34798.1"/>
    <property type="molecule type" value="Genomic_DNA"/>
</dbReference>
<dbReference type="SUPFAM" id="SSF48452">
    <property type="entry name" value="TPR-like"/>
    <property type="match status" value="1"/>
</dbReference>
<protein>
    <recommendedName>
        <fullName evidence="3">Cellulose synthase</fullName>
    </recommendedName>
</protein>
<proteinExistence type="predicted"/>
<dbReference type="AlphaFoldDB" id="A0A285U078"/>
<evidence type="ECO:0000313" key="2">
    <source>
        <dbReference type="Proteomes" id="UP000219167"/>
    </source>
</evidence>
<evidence type="ECO:0008006" key="3">
    <source>
        <dbReference type="Google" id="ProtNLM"/>
    </source>
</evidence>